<name>A0A371J598_9FIRM</name>
<accession>A0A371J598</accession>
<evidence type="ECO:0000313" key="3">
    <source>
        <dbReference type="Proteomes" id="UP000215694"/>
    </source>
</evidence>
<organism evidence="2 3">
    <name type="scientific">Romboutsia weinsteinii</name>
    <dbReference type="NCBI Taxonomy" id="2020949"/>
    <lineage>
        <taxon>Bacteria</taxon>
        <taxon>Bacillati</taxon>
        <taxon>Bacillota</taxon>
        <taxon>Clostridia</taxon>
        <taxon>Peptostreptococcales</taxon>
        <taxon>Peptostreptococcaceae</taxon>
        <taxon>Romboutsia</taxon>
    </lineage>
</organism>
<dbReference type="EMBL" id="NOJY02000010">
    <property type="protein sequence ID" value="RDY27858.1"/>
    <property type="molecule type" value="Genomic_DNA"/>
</dbReference>
<evidence type="ECO:0000259" key="1">
    <source>
        <dbReference type="Pfam" id="PF04324"/>
    </source>
</evidence>
<proteinExistence type="predicted"/>
<comment type="caution">
    <text evidence="2">The sequence shown here is derived from an EMBL/GenBank/DDBJ whole genome shotgun (WGS) entry which is preliminary data.</text>
</comment>
<reference evidence="2 3" key="1">
    <citation type="journal article" date="2017" name="Genome Announc.">
        <title>Draft Genome Sequence of Romboutsia weinsteinii sp. nov. Strain CCRI-19649(T) Isolated from Surface Water.</title>
        <authorList>
            <person name="Maheux A.F."/>
            <person name="Boudreau D.K."/>
            <person name="Berube E."/>
            <person name="Boissinot M."/>
            <person name="Cantin P."/>
            <person name="Raymond F."/>
            <person name="Corbeil J."/>
            <person name="Omar R.F."/>
            <person name="Bergeron M.G."/>
        </authorList>
    </citation>
    <scope>NUCLEOTIDE SEQUENCE [LARGE SCALE GENOMIC DNA]</scope>
    <source>
        <strain evidence="2 3">CCRI-19649</strain>
    </source>
</reference>
<dbReference type="OrthoDB" id="15293at2"/>
<evidence type="ECO:0000313" key="2">
    <source>
        <dbReference type="EMBL" id="RDY27858.1"/>
    </source>
</evidence>
<protein>
    <submittedName>
        <fullName evidence="2">(2Fe-2S)-binding protein</fullName>
    </submittedName>
</protein>
<gene>
    <name evidence="2" type="ORF">CHL78_007590</name>
</gene>
<dbReference type="RefSeq" id="WP_094368910.1">
    <property type="nucleotide sequence ID" value="NZ_NOJY02000010.1"/>
</dbReference>
<dbReference type="InterPro" id="IPR041854">
    <property type="entry name" value="BFD-like_2Fe2S-bd_dom_sf"/>
</dbReference>
<dbReference type="Pfam" id="PF04324">
    <property type="entry name" value="Fer2_BFD"/>
    <property type="match status" value="1"/>
</dbReference>
<dbReference type="InterPro" id="IPR007419">
    <property type="entry name" value="BFD-like_2Fe2S-bd_dom"/>
</dbReference>
<feature type="domain" description="BFD-like [2Fe-2S]-binding" evidence="1">
    <location>
        <begin position="7"/>
        <end position="50"/>
    </location>
</feature>
<dbReference type="AlphaFoldDB" id="A0A371J598"/>
<dbReference type="Gene3D" id="1.10.10.1100">
    <property type="entry name" value="BFD-like [2Fe-2S]-binding domain"/>
    <property type="match status" value="1"/>
</dbReference>
<keyword evidence="3" id="KW-1185">Reference proteome</keyword>
<sequence length="64" mass="7145">MNSKERICGCFNITVDDIVSAKQNGCKSVEEIVKVTKAGRACGRCKEKAELTIIKVLQNRLYIK</sequence>
<dbReference type="Proteomes" id="UP000215694">
    <property type="component" value="Unassembled WGS sequence"/>
</dbReference>